<feature type="region of interest" description="Disordered" evidence="1">
    <location>
        <begin position="43"/>
        <end position="72"/>
    </location>
</feature>
<reference evidence="4 5" key="1">
    <citation type="submission" date="2019-05" db="EMBL/GenBank/DDBJ databases">
        <title>Emergence of the Ug99 lineage of the wheat stem rust pathogen through somatic hybridization.</title>
        <authorList>
            <person name="Li F."/>
            <person name="Upadhyaya N.M."/>
            <person name="Sperschneider J."/>
            <person name="Matny O."/>
            <person name="Nguyen-Phuc H."/>
            <person name="Mago R."/>
            <person name="Raley C."/>
            <person name="Miller M.E."/>
            <person name="Silverstein K.A.T."/>
            <person name="Henningsen E."/>
            <person name="Hirsch C.D."/>
            <person name="Visser B."/>
            <person name="Pretorius Z.A."/>
            <person name="Steffenson B.J."/>
            <person name="Schwessinger B."/>
            <person name="Dodds P.N."/>
            <person name="Figueroa M."/>
        </authorList>
    </citation>
    <scope>NUCLEOTIDE SEQUENCE [LARGE SCALE GENOMIC DNA]</scope>
    <source>
        <strain evidence="2">21-0</strain>
        <strain evidence="3 5">Ug99</strain>
    </source>
</reference>
<evidence type="ECO:0000313" key="2">
    <source>
        <dbReference type="EMBL" id="KAA1085648.1"/>
    </source>
</evidence>
<gene>
    <name evidence="2" type="ORF">PGT21_013818</name>
    <name evidence="3" type="ORF">PGTUg99_025406</name>
</gene>
<organism evidence="3 5">
    <name type="scientific">Puccinia graminis f. sp. tritici</name>
    <dbReference type="NCBI Taxonomy" id="56615"/>
    <lineage>
        <taxon>Eukaryota</taxon>
        <taxon>Fungi</taxon>
        <taxon>Dikarya</taxon>
        <taxon>Basidiomycota</taxon>
        <taxon>Pucciniomycotina</taxon>
        <taxon>Pucciniomycetes</taxon>
        <taxon>Pucciniales</taxon>
        <taxon>Pucciniaceae</taxon>
        <taxon>Puccinia</taxon>
    </lineage>
</organism>
<name>A0A5B0SEZ6_PUCGR</name>
<dbReference type="EMBL" id="VSWC01000106">
    <property type="protein sequence ID" value="KAA1085648.1"/>
    <property type="molecule type" value="Genomic_DNA"/>
</dbReference>
<dbReference type="Proteomes" id="UP000324748">
    <property type="component" value="Unassembled WGS sequence"/>
</dbReference>
<evidence type="ECO:0000256" key="1">
    <source>
        <dbReference type="SAM" id="MobiDB-lite"/>
    </source>
</evidence>
<proteinExistence type="predicted"/>
<dbReference type="EMBL" id="VDEP01000036">
    <property type="protein sequence ID" value="KAA1136059.1"/>
    <property type="molecule type" value="Genomic_DNA"/>
</dbReference>
<accession>A0A5B0SEZ6</accession>
<keyword evidence="4" id="KW-1185">Reference proteome</keyword>
<protein>
    <submittedName>
        <fullName evidence="3">Uncharacterized protein</fullName>
    </submittedName>
</protein>
<comment type="caution">
    <text evidence="3">The sequence shown here is derived from an EMBL/GenBank/DDBJ whole genome shotgun (WGS) entry which is preliminary data.</text>
</comment>
<sequence length="139" mass="15811">MHLRNEFELLRRQAKHSAPCLAILGAIGHQSFHRIAMKHVTRRDCASKHSGRAKQARRTRSTQNVRASPPISDEIPSSDLHTSFALNPEACRRRLWKSWRNQALQPLHISWFGLCDLICTLHLQALQSISELGHRALGP</sequence>
<dbReference type="AlphaFoldDB" id="A0A5B0SEZ6"/>
<evidence type="ECO:0000313" key="3">
    <source>
        <dbReference type="EMBL" id="KAA1136059.1"/>
    </source>
</evidence>
<evidence type="ECO:0000313" key="4">
    <source>
        <dbReference type="Proteomes" id="UP000324748"/>
    </source>
</evidence>
<evidence type="ECO:0000313" key="5">
    <source>
        <dbReference type="Proteomes" id="UP000325313"/>
    </source>
</evidence>
<dbReference type="Proteomes" id="UP000325313">
    <property type="component" value="Unassembled WGS sequence"/>
</dbReference>
<feature type="compositionally biased region" description="Basic residues" evidence="1">
    <location>
        <begin position="49"/>
        <end position="60"/>
    </location>
</feature>